<dbReference type="Pfam" id="PF00109">
    <property type="entry name" value="ketoacyl-synt"/>
    <property type="match status" value="1"/>
</dbReference>
<keyword evidence="4" id="KW-0045">Antibiotic biosynthesis</keyword>
<evidence type="ECO:0000256" key="4">
    <source>
        <dbReference type="ARBA" id="ARBA00023194"/>
    </source>
</evidence>
<dbReference type="PROSITE" id="PS00606">
    <property type="entry name" value="KS3_1"/>
    <property type="match status" value="1"/>
</dbReference>
<dbReference type="SUPFAM" id="SSF53901">
    <property type="entry name" value="Thiolase-like"/>
    <property type="match status" value="1"/>
</dbReference>
<evidence type="ECO:0000313" key="9">
    <source>
        <dbReference type="EMBL" id="TWF82699.1"/>
    </source>
</evidence>
<keyword evidence="3 9" id="KW-0808">Transferase</keyword>
<dbReference type="InterPro" id="IPR016035">
    <property type="entry name" value="Acyl_Trfase/lysoPLipase"/>
</dbReference>
<proteinExistence type="predicted"/>
<dbReference type="InterPro" id="IPR014031">
    <property type="entry name" value="Ketoacyl_synth_C"/>
</dbReference>
<dbReference type="SUPFAM" id="SSF47336">
    <property type="entry name" value="ACP-like"/>
    <property type="match status" value="1"/>
</dbReference>
<dbReference type="InterPro" id="IPR016039">
    <property type="entry name" value="Thiolase-like"/>
</dbReference>
<dbReference type="Gene3D" id="1.10.1200.10">
    <property type="entry name" value="ACP-like"/>
    <property type="match status" value="1"/>
</dbReference>
<dbReference type="SMART" id="SM00823">
    <property type="entry name" value="PKS_PP"/>
    <property type="match status" value="1"/>
</dbReference>
<dbReference type="InterPro" id="IPR032821">
    <property type="entry name" value="PKS_assoc"/>
</dbReference>
<dbReference type="GO" id="GO:0017000">
    <property type="term" value="P:antibiotic biosynthetic process"/>
    <property type="evidence" value="ECO:0007669"/>
    <property type="project" value="UniProtKB-KW"/>
</dbReference>
<feature type="domain" description="Carrier" evidence="7">
    <location>
        <begin position="885"/>
        <end position="960"/>
    </location>
</feature>
<dbReference type="PANTHER" id="PTHR43775:SF51">
    <property type="entry name" value="INACTIVE PHENOLPHTHIOCEROL SYNTHESIS POLYKETIDE SYNTHASE TYPE I PKS1-RELATED"/>
    <property type="match status" value="1"/>
</dbReference>
<evidence type="ECO:0000256" key="5">
    <source>
        <dbReference type="ARBA" id="ARBA00023268"/>
    </source>
</evidence>
<dbReference type="PROSITE" id="PS50075">
    <property type="entry name" value="CARRIER"/>
    <property type="match status" value="1"/>
</dbReference>
<evidence type="ECO:0000256" key="3">
    <source>
        <dbReference type="ARBA" id="ARBA00022679"/>
    </source>
</evidence>
<dbReference type="PROSITE" id="PS52004">
    <property type="entry name" value="KS3_2"/>
    <property type="match status" value="1"/>
</dbReference>
<evidence type="ECO:0000259" key="7">
    <source>
        <dbReference type="PROSITE" id="PS50075"/>
    </source>
</evidence>
<dbReference type="Proteomes" id="UP000317940">
    <property type="component" value="Unassembled WGS sequence"/>
</dbReference>
<keyword evidence="1" id="KW-0596">Phosphopantetheine</keyword>
<sequence>MTAFEQPADGDLIAVVGLAGRFPGTADVDRFWQHLLDGDELITRFPAEPGRPVPAYGVFAESDRFDAAFFGYSPREALMLDPQHRVFLECAWEALERSAHDPARFPGRIGVYAGCGEPTHLQRLYADPELSAAVPGWELRLATAVDFLTSRVSYKLGLTGPAVTVQTACSTSLVAVHQAGQALLAGECDLALAGGVTVQVPHPVPVPTEGGILSMDGHCRPFDARADGTVGADGAGVVVLRRLEDALADGDHVHAVILATAVNNDGNDKIGFTAPSVSGQAAAVRAAHLVAGIDPATIGYLEAHGTATAMGDPIEVEALTQAFRAGTAEKEFCRLGSVKGAIGHPDTAAGVIGLIKAALAVEHGLIPPNAQFTEPNPQLDLSRTPFTVNTELERWSEGPGPRRAGVNSVGLGGTNAHAVLQQPPARPTAEGGRGAELLVLSARTGAALEQAGTRLAAHLTDRPEVQLADVAWTLQEGRGEFAQRAFVVAGDPAAAAARLREGPRTGVAGARPPAVGFLFPGQGGQYPGMAAELYEREPVFRAEVDACAELLAPALGLDLREVLYPTTGDGQRLHRMELAQPAVFTVEYALAQLWRSWGVEPRTVLGHSLGAYAAACVAGVLTLPDALAVVVERGRLLGSLRPGAMLAVGLPEAELRTRLPESLSVAAVNGPDQVVLAGPAEAVAELAEQLTADGVDNRKLHISSAAHSALVEPAVEGFRAFMAGIELRAPELRWISDTTGRPVTAQEATDPAFWARHLRHTVRFGEALDTLLDDETDQVLIEAGPGRTLGTLARRHPAAGARHTVLSCLPHPNDETPARTELLTAVGGAWAAGVRIDWTALAGGRPGRRLILPSYPFQHASYRLGATQEAREEAERPELEQEFEATANPDEARLAELFGQVLGVRGLGRTDDFFDLGGDSLIASRLLALVREAFGVGLSVRAVFKARTVAGLLPLIEEAAAAGGAEEEQVTER</sequence>
<dbReference type="InterPro" id="IPR001227">
    <property type="entry name" value="Ac_transferase_dom_sf"/>
</dbReference>
<dbReference type="EMBL" id="VIWT01000004">
    <property type="protein sequence ID" value="TWF82699.1"/>
    <property type="molecule type" value="Genomic_DNA"/>
</dbReference>
<dbReference type="Pfam" id="PF16197">
    <property type="entry name" value="KAsynt_C_assoc"/>
    <property type="match status" value="1"/>
</dbReference>
<dbReference type="PANTHER" id="PTHR43775">
    <property type="entry name" value="FATTY ACID SYNTHASE"/>
    <property type="match status" value="1"/>
</dbReference>
<evidence type="ECO:0000259" key="8">
    <source>
        <dbReference type="PROSITE" id="PS52004"/>
    </source>
</evidence>
<dbReference type="InterPro" id="IPR018201">
    <property type="entry name" value="Ketoacyl_synth_AS"/>
</dbReference>
<dbReference type="InterPro" id="IPR050091">
    <property type="entry name" value="PKS_NRPS_Biosynth_Enz"/>
</dbReference>
<keyword evidence="6" id="KW-0012">Acyltransferase</keyword>
<evidence type="ECO:0000313" key="10">
    <source>
        <dbReference type="Proteomes" id="UP000317940"/>
    </source>
</evidence>
<dbReference type="Gene3D" id="3.40.366.10">
    <property type="entry name" value="Malonyl-Coenzyme A Acyl Carrier Protein, domain 2"/>
    <property type="match status" value="1"/>
</dbReference>
<dbReference type="CDD" id="cd00833">
    <property type="entry name" value="PKS"/>
    <property type="match status" value="1"/>
</dbReference>
<comment type="caution">
    <text evidence="9">The sequence shown here is derived from an EMBL/GenBank/DDBJ whole genome shotgun (WGS) entry which is preliminary data.</text>
</comment>
<dbReference type="Pfam" id="PF00550">
    <property type="entry name" value="PP-binding"/>
    <property type="match status" value="1"/>
</dbReference>
<organism evidence="9 10">
    <name type="scientific">Kitasatospora viridis</name>
    <dbReference type="NCBI Taxonomy" id="281105"/>
    <lineage>
        <taxon>Bacteria</taxon>
        <taxon>Bacillati</taxon>
        <taxon>Actinomycetota</taxon>
        <taxon>Actinomycetes</taxon>
        <taxon>Kitasatosporales</taxon>
        <taxon>Streptomycetaceae</taxon>
        <taxon>Kitasatospora</taxon>
    </lineage>
</organism>
<dbReference type="Pfam" id="PF02801">
    <property type="entry name" value="Ketoacyl-synt_C"/>
    <property type="match status" value="1"/>
</dbReference>
<dbReference type="GO" id="GO:0031177">
    <property type="term" value="F:phosphopantetheine binding"/>
    <property type="evidence" value="ECO:0007669"/>
    <property type="project" value="InterPro"/>
</dbReference>
<dbReference type="InterPro" id="IPR009081">
    <property type="entry name" value="PP-bd_ACP"/>
</dbReference>
<dbReference type="InterPro" id="IPR020806">
    <property type="entry name" value="PKS_PP-bd"/>
</dbReference>
<dbReference type="SMART" id="SM00827">
    <property type="entry name" value="PKS_AT"/>
    <property type="match status" value="1"/>
</dbReference>
<dbReference type="GO" id="GO:0006633">
    <property type="term" value="P:fatty acid biosynthetic process"/>
    <property type="evidence" value="ECO:0007669"/>
    <property type="project" value="InterPro"/>
</dbReference>
<dbReference type="InterPro" id="IPR036736">
    <property type="entry name" value="ACP-like_sf"/>
</dbReference>
<dbReference type="SUPFAM" id="SSF52151">
    <property type="entry name" value="FabD/lysophospholipase-like"/>
    <property type="match status" value="1"/>
</dbReference>
<dbReference type="SMART" id="SM00825">
    <property type="entry name" value="PKS_KS"/>
    <property type="match status" value="1"/>
</dbReference>
<evidence type="ECO:0000256" key="1">
    <source>
        <dbReference type="ARBA" id="ARBA00022450"/>
    </source>
</evidence>
<dbReference type="Pfam" id="PF00698">
    <property type="entry name" value="Acyl_transf_1"/>
    <property type="match status" value="1"/>
</dbReference>
<dbReference type="Gene3D" id="3.40.47.10">
    <property type="match status" value="1"/>
</dbReference>
<dbReference type="Gene3D" id="3.30.70.3290">
    <property type="match status" value="1"/>
</dbReference>
<feature type="domain" description="Ketosynthase family 3 (KS3)" evidence="8">
    <location>
        <begin position="10"/>
        <end position="422"/>
    </location>
</feature>
<dbReference type="RefSeq" id="WP_145909982.1">
    <property type="nucleotide sequence ID" value="NZ_BAAAMZ010000017.1"/>
</dbReference>
<keyword evidence="5" id="KW-0511">Multifunctional enzyme</keyword>
<dbReference type="OrthoDB" id="9778690at2"/>
<keyword evidence="2" id="KW-0597">Phosphoprotein</keyword>
<evidence type="ECO:0000256" key="6">
    <source>
        <dbReference type="ARBA" id="ARBA00023315"/>
    </source>
</evidence>
<dbReference type="Gene3D" id="3.30.70.250">
    <property type="entry name" value="Malonyl-CoA ACP transacylase, ACP-binding"/>
    <property type="match status" value="1"/>
</dbReference>
<dbReference type="GO" id="GO:0004315">
    <property type="term" value="F:3-oxoacyl-[acyl-carrier-protein] synthase activity"/>
    <property type="evidence" value="ECO:0007669"/>
    <property type="project" value="InterPro"/>
</dbReference>
<dbReference type="SUPFAM" id="SSF55048">
    <property type="entry name" value="Probable ACP-binding domain of malonyl-CoA ACP transacylase"/>
    <property type="match status" value="1"/>
</dbReference>
<dbReference type="InterPro" id="IPR014043">
    <property type="entry name" value="Acyl_transferase_dom"/>
</dbReference>
<protein>
    <submittedName>
        <fullName evidence="9">Acyl transferase domain-containing protein</fullName>
    </submittedName>
</protein>
<dbReference type="InterPro" id="IPR016036">
    <property type="entry name" value="Malonyl_transacylase_ACP-bd"/>
</dbReference>
<evidence type="ECO:0000256" key="2">
    <source>
        <dbReference type="ARBA" id="ARBA00022553"/>
    </source>
</evidence>
<reference evidence="9 10" key="1">
    <citation type="submission" date="2019-06" db="EMBL/GenBank/DDBJ databases">
        <title>Sequencing the genomes of 1000 actinobacteria strains.</title>
        <authorList>
            <person name="Klenk H.-P."/>
        </authorList>
    </citation>
    <scope>NUCLEOTIDE SEQUENCE [LARGE SCALE GENOMIC DNA]</scope>
    <source>
        <strain evidence="9 10">DSM 44826</strain>
    </source>
</reference>
<keyword evidence="10" id="KW-1185">Reference proteome</keyword>
<dbReference type="AlphaFoldDB" id="A0A561T6H8"/>
<name>A0A561T6H8_9ACTN</name>
<dbReference type="GO" id="GO:0004312">
    <property type="term" value="F:fatty acid synthase activity"/>
    <property type="evidence" value="ECO:0007669"/>
    <property type="project" value="TreeGrafter"/>
</dbReference>
<accession>A0A561T6H8</accession>
<gene>
    <name evidence="9" type="ORF">FHX73_14181</name>
</gene>
<dbReference type="InterPro" id="IPR014030">
    <property type="entry name" value="Ketoacyl_synth_N"/>
</dbReference>
<dbReference type="InterPro" id="IPR020841">
    <property type="entry name" value="PKS_Beta-ketoAc_synthase_dom"/>
</dbReference>